<dbReference type="Gene3D" id="3.30.565.10">
    <property type="entry name" value="Histidine kinase-like ATPase, C-terminal domain"/>
    <property type="match status" value="1"/>
</dbReference>
<dbReference type="InterPro" id="IPR004358">
    <property type="entry name" value="Sig_transdc_His_kin-like_C"/>
</dbReference>
<evidence type="ECO:0000259" key="10">
    <source>
        <dbReference type="PROSITE" id="PS50109"/>
    </source>
</evidence>
<dbReference type="CDD" id="cd00082">
    <property type="entry name" value="HisKA"/>
    <property type="match status" value="1"/>
</dbReference>
<keyword evidence="9" id="KW-0812">Transmembrane</keyword>
<proteinExistence type="predicted"/>
<keyword evidence="12" id="KW-1185">Reference proteome</keyword>
<dbReference type="PANTHER" id="PTHR43065">
    <property type="entry name" value="SENSOR HISTIDINE KINASE"/>
    <property type="match status" value="1"/>
</dbReference>
<dbReference type="InterPro" id="IPR032255">
    <property type="entry name" value="HBM"/>
</dbReference>
<evidence type="ECO:0000256" key="2">
    <source>
        <dbReference type="ARBA" id="ARBA00012438"/>
    </source>
</evidence>
<dbReference type="SMART" id="SM00387">
    <property type="entry name" value="HATPase_c"/>
    <property type="match status" value="1"/>
</dbReference>
<feature type="transmembrane region" description="Helical" evidence="9">
    <location>
        <begin position="313"/>
        <end position="334"/>
    </location>
</feature>
<comment type="caution">
    <text evidence="11">The sequence shown here is derived from an EMBL/GenBank/DDBJ whole genome shotgun (WGS) entry which is preliminary data.</text>
</comment>
<keyword evidence="9" id="KW-1133">Transmembrane helix</keyword>
<dbReference type="Pfam" id="PF00512">
    <property type="entry name" value="HisKA"/>
    <property type="match status" value="1"/>
</dbReference>
<keyword evidence="4" id="KW-0808">Transferase</keyword>
<dbReference type="Pfam" id="PF02518">
    <property type="entry name" value="HATPase_c"/>
    <property type="match status" value="1"/>
</dbReference>
<dbReference type="InterPro" id="IPR036097">
    <property type="entry name" value="HisK_dim/P_sf"/>
</dbReference>
<keyword evidence="8" id="KW-0902">Two-component regulatory system</keyword>
<dbReference type="EMBL" id="JBHRYR010000003">
    <property type="protein sequence ID" value="MFC3853571.1"/>
    <property type="molecule type" value="Genomic_DNA"/>
</dbReference>
<evidence type="ECO:0000256" key="1">
    <source>
        <dbReference type="ARBA" id="ARBA00000085"/>
    </source>
</evidence>
<dbReference type="PRINTS" id="PR00344">
    <property type="entry name" value="BCTRLSENSOR"/>
</dbReference>
<organism evidence="11 12">
    <name type="scientific">Saccharospirillum mangrovi</name>
    <dbReference type="NCBI Taxonomy" id="2161747"/>
    <lineage>
        <taxon>Bacteria</taxon>
        <taxon>Pseudomonadati</taxon>
        <taxon>Pseudomonadota</taxon>
        <taxon>Gammaproteobacteria</taxon>
        <taxon>Oceanospirillales</taxon>
        <taxon>Saccharospirillaceae</taxon>
        <taxon>Saccharospirillum</taxon>
    </lineage>
</organism>
<dbReference type="EC" id="2.7.13.3" evidence="2"/>
<reference evidence="12" key="1">
    <citation type="journal article" date="2019" name="Int. J. Syst. Evol. Microbiol.">
        <title>The Global Catalogue of Microorganisms (GCM) 10K type strain sequencing project: providing services to taxonomists for standard genome sequencing and annotation.</title>
        <authorList>
            <consortium name="The Broad Institute Genomics Platform"/>
            <consortium name="The Broad Institute Genome Sequencing Center for Infectious Disease"/>
            <person name="Wu L."/>
            <person name="Ma J."/>
        </authorList>
    </citation>
    <scope>NUCLEOTIDE SEQUENCE [LARGE SCALE GENOMIC DNA]</scope>
    <source>
        <strain evidence="12">IBRC 10765</strain>
    </source>
</reference>
<feature type="transmembrane region" description="Helical" evidence="9">
    <location>
        <begin position="27"/>
        <end position="48"/>
    </location>
</feature>
<keyword evidence="9" id="KW-0472">Membrane</keyword>
<dbReference type="SMART" id="SM01358">
    <property type="entry name" value="HBM"/>
    <property type="match status" value="1"/>
</dbReference>
<dbReference type="SUPFAM" id="SSF55874">
    <property type="entry name" value="ATPase domain of HSP90 chaperone/DNA topoisomerase II/histidine kinase"/>
    <property type="match status" value="1"/>
</dbReference>
<evidence type="ECO:0000256" key="9">
    <source>
        <dbReference type="SAM" id="Phobius"/>
    </source>
</evidence>
<dbReference type="GO" id="GO:0016301">
    <property type="term" value="F:kinase activity"/>
    <property type="evidence" value="ECO:0007669"/>
    <property type="project" value="UniProtKB-KW"/>
</dbReference>
<sequence length="629" mass="69688">MQTTNATPTTEAEPLQEPPRDTLVKALLTPVLLLIFMILIGGIAMSNLRSIGLRTSVMTQDLVPNTGQATDVMRSLFLERLAVDSFRITGNHTDVRDFLLQQSVTRQLLFDAMETINDAERLKLLHELSDRHSAYGRRFLNEVIPAYREMDALRIEVVDRYGPEAKRFIDRLVETALSSGQPTEVRLAVSAQAQMLNAGTQVSVFVTTQNASARQEAAVLITDARNTILEFDGIADFVTRPMLLSLSSIWSQYEDAFQRLVFVSREYEAIMNEYILPEGPLLTDLARDIQGDIFGELQQLGDASQSQVASTNAVTAGLIVVVLILGGGLALISVRDTHQRKRYEHALEVARNELEQRVVERTVALSVSNQRLREEVDQHHKTQNELIQTAKLAVLGQLSAGINHELNQPLTAIRAFAENAVRFLERSEPEQAQKNLQRIAELGQRMGEIIARFKVFARKGDTPMGVVSLQASVQGALTIVNASLKRHQVQAQSSVTDDELVQADMVYLEQVLVNLLSNAVDAVVENPHSLRRVDVYTEPCPESPEHLVVVIGDDGVGLDEAHVDRVFEPFFTTKQSGVGLGLGLSISHRIVEALNGDLWARPGRLGGAEFCVRLTRADEAESRLQENRG</sequence>
<feature type="domain" description="Histidine kinase" evidence="10">
    <location>
        <begin position="401"/>
        <end position="618"/>
    </location>
</feature>
<evidence type="ECO:0000313" key="12">
    <source>
        <dbReference type="Proteomes" id="UP001595617"/>
    </source>
</evidence>
<comment type="catalytic activity">
    <reaction evidence="1">
        <text>ATP + protein L-histidine = ADP + protein N-phospho-L-histidine.</text>
        <dbReference type="EC" id="2.7.13.3"/>
    </reaction>
</comment>
<dbReference type="InterPro" id="IPR003661">
    <property type="entry name" value="HisK_dim/P_dom"/>
</dbReference>
<evidence type="ECO:0000256" key="5">
    <source>
        <dbReference type="ARBA" id="ARBA00022741"/>
    </source>
</evidence>
<evidence type="ECO:0000256" key="4">
    <source>
        <dbReference type="ARBA" id="ARBA00022679"/>
    </source>
</evidence>
<dbReference type="PROSITE" id="PS50109">
    <property type="entry name" value="HIS_KIN"/>
    <property type="match status" value="1"/>
</dbReference>
<evidence type="ECO:0000256" key="6">
    <source>
        <dbReference type="ARBA" id="ARBA00022777"/>
    </source>
</evidence>
<evidence type="ECO:0000313" key="11">
    <source>
        <dbReference type="EMBL" id="MFC3853571.1"/>
    </source>
</evidence>
<dbReference type="Gene3D" id="1.10.287.130">
    <property type="match status" value="1"/>
</dbReference>
<dbReference type="PANTHER" id="PTHR43065:SF46">
    <property type="entry name" value="C4-DICARBOXYLATE TRANSPORT SENSOR PROTEIN DCTB"/>
    <property type="match status" value="1"/>
</dbReference>
<evidence type="ECO:0000256" key="3">
    <source>
        <dbReference type="ARBA" id="ARBA00022553"/>
    </source>
</evidence>
<keyword evidence="6 11" id="KW-0418">Kinase</keyword>
<keyword evidence="5" id="KW-0547">Nucleotide-binding</keyword>
<dbReference type="InterPro" id="IPR003594">
    <property type="entry name" value="HATPase_dom"/>
</dbReference>
<accession>A0ABV7ZZC2</accession>
<dbReference type="SMART" id="SM00388">
    <property type="entry name" value="HisKA"/>
    <property type="match status" value="1"/>
</dbReference>
<evidence type="ECO:0000256" key="7">
    <source>
        <dbReference type="ARBA" id="ARBA00022840"/>
    </source>
</evidence>
<protein>
    <recommendedName>
        <fullName evidence="2">histidine kinase</fullName>
        <ecNumber evidence="2">2.7.13.3</ecNumber>
    </recommendedName>
</protein>
<dbReference type="InterPro" id="IPR005467">
    <property type="entry name" value="His_kinase_dom"/>
</dbReference>
<keyword evidence="7" id="KW-0067">ATP-binding</keyword>
<name>A0ABV7ZZC2_9GAMM</name>
<dbReference type="RefSeq" id="WP_380696853.1">
    <property type="nucleotide sequence ID" value="NZ_JBHRYR010000003.1"/>
</dbReference>
<evidence type="ECO:0000256" key="8">
    <source>
        <dbReference type="ARBA" id="ARBA00023012"/>
    </source>
</evidence>
<dbReference type="InterPro" id="IPR036890">
    <property type="entry name" value="HATPase_C_sf"/>
</dbReference>
<gene>
    <name evidence="11" type="ORF">ACFOOG_12060</name>
</gene>
<keyword evidence="3" id="KW-0597">Phosphoprotein</keyword>
<dbReference type="SUPFAM" id="SSF47384">
    <property type="entry name" value="Homodimeric domain of signal transducing histidine kinase"/>
    <property type="match status" value="1"/>
</dbReference>
<dbReference type="Proteomes" id="UP001595617">
    <property type="component" value="Unassembled WGS sequence"/>
</dbReference>